<proteinExistence type="predicted"/>
<name>A0A812EZE1_9ARCH</name>
<comment type="caution">
    <text evidence="1">The sequence shown here is derived from an EMBL/GenBank/DDBJ whole genome shotgun (WGS) entry which is preliminary data.</text>
</comment>
<dbReference type="Proteomes" id="UP000655759">
    <property type="component" value="Unassembled WGS sequence"/>
</dbReference>
<sequence length="74" mass="7539">MIFVIWIAVIAGMYIINAAADSLSVSSPDAKGAIEGVRSAGTEGLLNLAPDQVTVFNIMLPAMGVGLSYGVAKA</sequence>
<reference evidence="1" key="1">
    <citation type="submission" date="2021-02" db="EMBL/GenBank/DDBJ databases">
        <authorList>
            <person name="Han P."/>
        </authorList>
    </citation>
    <scope>NUCLEOTIDE SEQUENCE</scope>
    <source>
        <strain evidence="1">Candidatus Nitrosotenuis uzonensis 5A</strain>
    </source>
</reference>
<evidence type="ECO:0000313" key="2">
    <source>
        <dbReference type="Proteomes" id="UP000655759"/>
    </source>
</evidence>
<accession>A0A812EZE1</accession>
<dbReference type="AlphaFoldDB" id="A0A812EZE1"/>
<evidence type="ECO:0000313" key="1">
    <source>
        <dbReference type="EMBL" id="CAE6492495.1"/>
    </source>
</evidence>
<dbReference type="EMBL" id="CAJNAQ010000005">
    <property type="protein sequence ID" value="CAE6492495.1"/>
    <property type="molecule type" value="Genomic_DNA"/>
</dbReference>
<gene>
    <name evidence="1" type="ORF">NUZ5A_50044</name>
</gene>
<organism evidence="1 2">
    <name type="scientific">Candidatus Nitrosotenuis uzonensis</name>
    <dbReference type="NCBI Taxonomy" id="1407055"/>
    <lineage>
        <taxon>Archaea</taxon>
        <taxon>Nitrososphaerota</taxon>
        <taxon>Candidatus Nitrosotenuis</taxon>
    </lineage>
</organism>
<protein>
    <submittedName>
        <fullName evidence="1">Uncharacterized protein</fullName>
    </submittedName>
</protein>